<evidence type="ECO:0000313" key="1">
    <source>
        <dbReference type="EMBL" id="ATA90026.1"/>
    </source>
</evidence>
<dbReference type="Proteomes" id="UP000217348">
    <property type="component" value="Chromosome"/>
</dbReference>
<dbReference type="AlphaFoldDB" id="A0A250G1B1"/>
<dbReference type="Gene3D" id="3.90.930.1">
    <property type="match status" value="1"/>
</dbReference>
<reference evidence="2" key="1">
    <citation type="submission" date="2017-06" db="EMBL/GenBank/DDBJ databases">
        <title>Capnocytophaga spp. assemblies.</title>
        <authorList>
            <person name="Gulvik C.A."/>
        </authorList>
    </citation>
    <scope>NUCLEOTIDE SEQUENCE [LARGE SCALE GENOMIC DNA]</scope>
    <source>
        <strain evidence="2">H2177</strain>
    </source>
</reference>
<sequence length="244" mass="29640">MKKQNQTLLIILEESAFFSPEYYQIMTHQNVKYLKINCYSVIEGRENLYSIKEFFLNRNGVVEWIFHYQYFEPYEYKKVTFDAYGKKIQALYYDSDGNLELKQIFTYDENNNNSEILTLQNEEFYAKVTRKFNEKGQEIFCYHEHQNDRLSGYSESFYDESGRLISIKYFYSDKTHHGSVFYEYDKYGFCCLYRWKSAINEDDATIQKNIFDCNGKILKSEIYKEYDQEVPFEVFQYEMDFFDV</sequence>
<name>A0A250G1B1_9FLAO</name>
<dbReference type="KEGG" id="csto:CGC58_10015"/>
<evidence type="ECO:0008006" key="3">
    <source>
        <dbReference type="Google" id="ProtNLM"/>
    </source>
</evidence>
<dbReference type="OrthoDB" id="1120853at2"/>
<dbReference type="RefSeq" id="WP_095896578.1">
    <property type="nucleotide sequence ID" value="NZ_CP022387.1"/>
</dbReference>
<proteinExistence type="predicted"/>
<protein>
    <recommendedName>
        <fullName evidence="3">Sugar-binding protein</fullName>
    </recommendedName>
</protein>
<gene>
    <name evidence="1" type="ORF">CGC58_10015</name>
</gene>
<dbReference type="EMBL" id="CP022387">
    <property type="protein sequence ID" value="ATA90026.1"/>
    <property type="molecule type" value="Genomic_DNA"/>
</dbReference>
<accession>A0A250G1B1</accession>
<evidence type="ECO:0000313" key="2">
    <source>
        <dbReference type="Proteomes" id="UP000217348"/>
    </source>
</evidence>
<organism evidence="1 2">
    <name type="scientific">Capnocytophaga stomatis</name>
    <dbReference type="NCBI Taxonomy" id="1848904"/>
    <lineage>
        <taxon>Bacteria</taxon>
        <taxon>Pseudomonadati</taxon>
        <taxon>Bacteroidota</taxon>
        <taxon>Flavobacteriia</taxon>
        <taxon>Flavobacteriales</taxon>
        <taxon>Flavobacteriaceae</taxon>
        <taxon>Capnocytophaga</taxon>
    </lineage>
</organism>